<dbReference type="InterPro" id="IPR004679">
    <property type="entry name" value="2-OHcarboxylate_transport"/>
</dbReference>
<dbReference type="Pfam" id="PF03390">
    <property type="entry name" value="2HCT"/>
    <property type="match status" value="1"/>
</dbReference>
<dbReference type="PIRSF" id="PIRSF005348">
    <property type="entry name" value="YxkH"/>
    <property type="match status" value="1"/>
</dbReference>
<evidence type="ECO:0000313" key="3">
    <source>
        <dbReference type="Proteomes" id="UP000282597"/>
    </source>
</evidence>
<dbReference type="Proteomes" id="UP000282597">
    <property type="component" value="Chromosome"/>
</dbReference>
<keyword evidence="3" id="KW-1185">Reference proteome</keyword>
<name>A0A2Z6EUH7_9BURK</name>
<reference evidence="2 3" key="1">
    <citation type="journal article" date="2018" name="Microbes Environ.">
        <title>Comparative Genomic Insights into Endofungal Lifestyles of Two Bacterial Endosymbionts, Mycoavidus cysteinexigens and Burkholderia rhizoxinica.</title>
        <authorList>
            <person name="Sharmin D."/>
            <person name="Guo Y."/>
            <person name="Nishizawa T."/>
            <person name="Ohshima S."/>
            <person name="Sato Y."/>
            <person name="Takashima Y."/>
            <person name="Narisawa K."/>
            <person name="Ohta H."/>
        </authorList>
    </citation>
    <scope>NUCLEOTIDE SEQUENCE [LARGE SCALE GENOMIC DNA]</scope>
    <source>
        <strain evidence="2 3">B1-EB</strain>
    </source>
</reference>
<dbReference type="EMBL" id="AP018150">
    <property type="protein sequence ID" value="BBE09082.1"/>
    <property type="molecule type" value="Genomic_DNA"/>
</dbReference>
<sequence>MQQNSLLTDASALASSESKSELKAIRWWRIMDEHRISVIPLPIYCVLFVSLGALLAIEKFSSEISVIFAMLAVLGCGCAELGARIPGLRQIGGSVILTVLLPSYLVHRSLLPTQLVQSVSDFWQATNILYLFTIAVIVGGILSMDRQLLIKGFAKLFIPLAAGSITAAVVGTLTGMALGLSAHHAFFYLVIPIMAGGLGEGAIPLTLGYAAILQIPQSQLFAQVVPPVVLGNLTAIVCAALFHQLGKRYPRFSGNGHLLPVTAPALSLEEKPCSVTVEHIAAAGMIALGLYVAGTVIYQFTGLPAPLGMLLLTVLVKLTCVIPPKFEQGAHKMYHFFAVASAYPILFGIGLILTPWDALLEALTLAHFVTIFATVVTLTVVGFVVGRWAGLHSVESAIVNACHSGMGSVGDMAILTASHRMQLMPFAQLATRIGGALTVMLALLILSQLPPA</sequence>
<organism evidence="2 3">
    <name type="scientific">Mycoavidus cysteinexigens</name>
    <dbReference type="NCBI Taxonomy" id="1553431"/>
    <lineage>
        <taxon>Bacteria</taxon>
        <taxon>Pseudomonadati</taxon>
        <taxon>Pseudomonadota</taxon>
        <taxon>Betaproteobacteria</taxon>
        <taxon>Burkholderiales</taxon>
        <taxon>Burkholderiaceae</taxon>
        <taxon>Mycoavidus</taxon>
    </lineage>
</organism>
<keyword evidence="1" id="KW-0472">Membrane</keyword>
<comment type="similarity">
    <text evidence="1">Belongs to the 2-hydroxycarboxylate transporter (2-HCT) (TC 2.A.24) family.</text>
</comment>
<accession>A0A2Z6EUH7</accession>
<dbReference type="GO" id="GO:0008514">
    <property type="term" value="F:organic anion transmembrane transporter activity"/>
    <property type="evidence" value="ECO:0007669"/>
    <property type="project" value="InterPro"/>
</dbReference>
<keyword evidence="1" id="KW-0769">Symport</keyword>
<dbReference type="GO" id="GO:0005886">
    <property type="term" value="C:plasma membrane"/>
    <property type="evidence" value="ECO:0007669"/>
    <property type="project" value="UniProtKB-UniRule"/>
</dbReference>
<gene>
    <name evidence="2" type="ORF">MCB1EB_0921</name>
</gene>
<dbReference type="KEGG" id="mcys:MCB1EB_0921"/>
<dbReference type="AlphaFoldDB" id="A0A2Z6EUH7"/>
<keyword evidence="1" id="KW-0813">Transport</keyword>
<dbReference type="PANTHER" id="PTHR40033">
    <property type="entry name" value="NA(+)-MALATE SYMPORTER"/>
    <property type="match status" value="1"/>
</dbReference>
<evidence type="ECO:0000313" key="2">
    <source>
        <dbReference type="EMBL" id="BBE09082.1"/>
    </source>
</evidence>
<proteinExistence type="inferred from homology"/>
<protein>
    <submittedName>
        <fullName evidence="2">Citrate/L-malate proton symporter</fullName>
    </submittedName>
</protein>
<evidence type="ECO:0000256" key="1">
    <source>
        <dbReference type="PIRNR" id="PIRNR005348"/>
    </source>
</evidence>
<dbReference type="GO" id="GO:0015293">
    <property type="term" value="F:symporter activity"/>
    <property type="evidence" value="ECO:0007669"/>
    <property type="project" value="UniProtKB-UniRule"/>
</dbReference>
<dbReference type="RefSeq" id="WP_052393704.1">
    <property type="nucleotide sequence ID" value="NZ_AP018150.1"/>
</dbReference>
<dbReference type="PANTHER" id="PTHR40033:SF1">
    <property type="entry name" value="CITRATE-SODIUM SYMPORTER"/>
    <property type="match status" value="1"/>
</dbReference>